<dbReference type="OrthoDB" id="447251at2759"/>
<keyword evidence="5 14" id="KW-0812">Transmembrane</keyword>
<evidence type="ECO:0000256" key="12">
    <source>
        <dbReference type="ARBA" id="ARBA00023303"/>
    </source>
</evidence>
<evidence type="ECO:0000256" key="6">
    <source>
        <dbReference type="ARBA" id="ARBA00022826"/>
    </source>
</evidence>
<dbReference type="SMART" id="SM00100">
    <property type="entry name" value="cNMP"/>
    <property type="match status" value="1"/>
</dbReference>
<dbReference type="PROSITE" id="PS50042">
    <property type="entry name" value="CNMP_BINDING_3"/>
    <property type="match status" value="1"/>
</dbReference>
<name>A0A0J7NX39_LASNI</name>
<dbReference type="PRINTS" id="PR01463">
    <property type="entry name" value="EAGCHANLFMLY"/>
</dbReference>
<evidence type="ECO:0000256" key="4">
    <source>
        <dbReference type="ARBA" id="ARBA00022538"/>
    </source>
</evidence>
<comment type="subcellular location">
    <subcellularLocation>
        <location evidence="1">Cell membrane</location>
        <topology evidence="1">Multi-pass membrane protein</topology>
    </subcellularLocation>
</comment>
<dbReference type="InterPro" id="IPR050818">
    <property type="entry name" value="KCNH_animal-type"/>
</dbReference>
<evidence type="ECO:0000256" key="2">
    <source>
        <dbReference type="ARBA" id="ARBA00022448"/>
    </source>
</evidence>
<evidence type="ECO:0000256" key="9">
    <source>
        <dbReference type="ARBA" id="ARBA00022989"/>
    </source>
</evidence>
<feature type="compositionally biased region" description="Basic and acidic residues" evidence="13">
    <location>
        <begin position="235"/>
        <end position="244"/>
    </location>
</feature>
<evidence type="ECO:0000256" key="8">
    <source>
        <dbReference type="ARBA" id="ARBA00022958"/>
    </source>
</evidence>
<dbReference type="Gene3D" id="1.10.1200.260">
    <property type="match status" value="1"/>
</dbReference>
<dbReference type="PaxDb" id="67767-A0A0J7NX39"/>
<feature type="region of interest" description="Disordered" evidence="13">
    <location>
        <begin position="1128"/>
        <end position="1160"/>
    </location>
</feature>
<evidence type="ECO:0000256" key="3">
    <source>
        <dbReference type="ARBA" id="ARBA00022475"/>
    </source>
</evidence>
<feature type="region of interest" description="Disordered" evidence="13">
    <location>
        <begin position="138"/>
        <end position="244"/>
    </location>
</feature>
<keyword evidence="10" id="KW-0406">Ion transport</keyword>
<feature type="transmembrane region" description="Helical" evidence="14">
    <location>
        <begin position="843"/>
        <end position="864"/>
    </location>
</feature>
<feature type="region of interest" description="Disordered" evidence="13">
    <location>
        <begin position="24"/>
        <end position="122"/>
    </location>
</feature>
<dbReference type="GO" id="GO:0005886">
    <property type="term" value="C:plasma membrane"/>
    <property type="evidence" value="ECO:0007669"/>
    <property type="project" value="UniProtKB-SubCell"/>
</dbReference>
<evidence type="ECO:0000259" key="15">
    <source>
        <dbReference type="PROSITE" id="PS50042"/>
    </source>
</evidence>
<feature type="region of interest" description="Disordered" evidence="13">
    <location>
        <begin position="1353"/>
        <end position="1425"/>
    </location>
</feature>
<keyword evidence="7" id="KW-0851">Voltage-gated channel</keyword>
<dbReference type="GO" id="GO:0042391">
    <property type="term" value="P:regulation of membrane potential"/>
    <property type="evidence" value="ECO:0007669"/>
    <property type="project" value="TreeGrafter"/>
</dbReference>
<dbReference type="SUPFAM" id="SSF81324">
    <property type="entry name" value="Voltage-gated potassium channels"/>
    <property type="match status" value="1"/>
</dbReference>
<dbReference type="SUPFAM" id="SSF51206">
    <property type="entry name" value="cAMP-binding domain-like"/>
    <property type="match status" value="1"/>
</dbReference>
<evidence type="ECO:0000256" key="5">
    <source>
        <dbReference type="ARBA" id="ARBA00022692"/>
    </source>
</evidence>
<reference evidence="16 17" key="1">
    <citation type="submission" date="2015-04" db="EMBL/GenBank/DDBJ databases">
        <title>Lasius niger genome sequencing.</title>
        <authorList>
            <person name="Konorov E.A."/>
            <person name="Nikitin M.A."/>
            <person name="Kirill M.V."/>
            <person name="Chang P."/>
        </authorList>
    </citation>
    <scope>NUCLEOTIDE SEQUENCE [LARGE SCALE GENOMIC DNA]</scope>
    <source>
        <tissue evidence="16">Whole</tissue>
    </source>
</reference>
<dbReference type="PANTHER" id="PTHR10217">
    <property type="entry name" value="VOLTAGE AND LIGAND GATED POTASSIUM CHANNEL"/>
    <property type="match status" value="1"/>
</dbReference>
<dbReference type="InterPro" id="IPR003938">
    <property type="entry name" value="K_chnl_volt-dep_EAG/ELK/ERG"/>
</dbReference>
<dbReference type="InterPro" id="IPR014710">
    <property type="entry name" value="RmlC-like_jellyroll"/>
</dbReference>
<feature type="compositionally biased region" description="Acidic residues" evidence="13">
    <location>
        <begin position="32"/>
        <end position="41"/>
    </location>
</feature>
<feature type="region of interest" description="Disordered" evidence="13">
    <location>
        <begin position="466"/>
        <end position="486"/>
    </location>
</feature>
<dbReference type="InterPro" id="IPR018490">
    <property type="entry name" value="cNMP-bd_dom_sf"/>
</dbReference>
<evidence type="ECO:0000256" key="1">
    <source>
        <dbReference type="ARBA" id="ARBA00004651"/>
    </source>
</evidence>
<comment type="caution">
    <text evidence="16">The sequence shown here is derived from an EMBL/GenBank/DDBJ whole genome shotgun (WGS) entry which is preliminary data.</text>
</comment>
<dbReference type="CDD" id="cd00038">
    <property type="entry name" value="CAP_ED"/>
    <property type="match status" value="1"/>
</dbReference>
<feature type="compositionally biased region" description="Polar residues" evidence="13">
    <location>
        <begin position="474"/>
        <end position="486"/>
    </location>
</feature>
<keyword evidence="4" id="KW-0633">Potassium transport</keyword>
<feature type="compositionally biased region" description="Basic and acidic residues" evidence="13">
    <location>
        <begin position="104"/>
        <end position="117"/>
    </location>
</feature>
<evidence type="ECO:0000256" key="14">
    <source>
        <dbReference type="SAM" id="Phobius"/>
    </source>
</evidence>
<accession>A0A0J7NX39</accession>
<evidence type="ECO:0000256" key="11">
    <source>
        <dbReference type="ARBA" id="ARBA00023136"/>
    </source>
</evidence>
<feature type="compositionally biased region" description="Basic and acidic residues" evidence="13">
    <location>
        <begin position="67"/>
        <end position="96"/>
    </location>
</feature>
<dbReference type="GO" id="GO:0034702">
    <property type="term" value="C:monoatomic ion channel complex"/>
    <property type="evidence" value="ECO:0007669"/>
    <property type="project" value="UniProtKB-KW"/>
</dbReference>
<keyword evidence="8" id="KW-0630">Potassium</keyword>
<dbReference type="EMBL" id="LBMM01001072">
    <property type="protein sequence ID" value="KMQ96980.1"/>
    <property type="molecule type" value="Genomic_DNA"/>
</dbReference>
<protein>
    <submittedName>
        <fullName evidence="16">Potassium voltage-gated channel subfamily h member 7</fullName>
    </submittedName>
</protein>
<feature type="domain" description="Cyclic nucleotide-binding" evidence="15">
    <location>
        <begin position="974"/>
        <end position="1074"/>
    </location>
</feature>
<dbReference type="FunFam" id="2.60.120.10:FF:000011">
    <property type="entry name" value="Potassium channel, voltage-gated eag-related subfamily H, member 7"/>
    <property type="match status" value="1"/>
</dbReference>
<dbReference type="Pfam" id="PF00520">
    <property type="entry name" value="Ion_trans"/>
    <property type="match status" value="1"/>
</dbReference>
<feature type="region of interest" description="Disordered" evidence="13">
    <location>
        <begin position="1276"/>
        <end position="1328"/>
    </location>
</feature>
<feature type="compositionally biased region" description="Basic and acidic residues" evidence="13">
    <location>
        <begin position="149"/>
        <end position="164"/>
    </location>
</feature>
<feature type="compositionally biased region" description="Low complexity" evidence="13">
    <location>
        <begin position="1405"/>
        <end position="1416"/>
    </location>
</feature>
<keyword evidence="6" id="KW-0631">Potassium channel</keyword>
<dbReference type="FunFam" id="1.10.287.70:FF:000020">
    <property type="entry name" value="Potassium channel, voltage-gated eag-related subfamily H, member 7"/>
    <property type="match status" value="1"/>
</dbReference>
<organism evidence="16 17">
    <name type="scientific">Lasius niger</name>
    <name type="common">Black garden ant</name>
    <dbReference type="NCBI Taxonomy" id="67767"/>
    <lineage>
        <taxon>Eukaryota</taxon>
        <taxon>Metazoa</taxon>
        <taxon>Ecdysozoa</taxon>
        <taxon>Arthropoda</taxon>
        <taxon>Hexapoda</taxon>
        <taxon>Insecta</taxon>
        <taxon>Pterygota</taxon>
        <taxon>Neoptera</taxon>
        <taxon>Endopterygota</taxon>
        <taxon>Hymenoptera</taxon>
        <taxon>Apocrita</taxon>
        <taxon>Aculeata</taxon>
        <taxon>Formicoidea</taxon>
        <taxon>Formicidae</taxon>
        <taxon>Formicinae</taxon>
        <taxon>Lasius</taxon>
        <taxon>Lasius</taxon>
    </lineage>
</organism>
<dbReference type="Gene3D" id="2.60.120.10">
    <property type="entry name" value="Jelly Rolls"/>
    <property type="match status" value="1"/>
</dbReference>
<dbReference type="InterPro" id="IPR005821">
    <property type="entry name" value="Ion_trans_dom"/>
</dbReference>
<keyword evidence="9 14" id="KW-1133">Transmembrane helix</keyword>
<evidence type="ECO:0000256" key="10">
    <source>
        <dbReference type="ARBA" id="ARBA00023065"/>
    </source>
</evidence>
<keyword evidence="3" id="KW-1003">Cell membrane</keyword>
<dbReference type="InterPro" id="IPR000595">
    <property type="entry name" value="cNMP-bd_dom"/>
</dbReference>
<keyword evidence="12" id="KW-0407">Ion channel</keyword>
<dbReference type="Gene3D" id="1.10.287.70">
    <property type="match status" value="1"/>
</dbReference>
<keyword evidence="17" id="KW-1185">Reference proteome</keyword>
<gene>
    <name evidence="16" type="ORF">RF55_2711</name>
</gene>
<sequence>MSDDDGRISDGDWEWTLTKGCWESDSVRSAAEEDEEEEAADSCELAPHSTMSVGAGRVDSPSPQDIRLLHDLVEDISKEQEENNDKPRAEQKKRLLGEPSIAIKQREGDRQRDRNSRVDPSIAGSAYFAKIQLFKEKLSKSQPPGSSQSRDEQIALRSVKDHSADTPTIAKVANRLPPPVVIRRKQIPPPIEGEKQRDSSVADSSVSDEGARSSREEPGERSISGRKRKDRGHSRRDESRYEGEECARGAFEFLLEDDGNRARSEVADRSRGKWGFLPKSASTNGTARVFAEAVGGGGTTSSTTSSSSYERDLQSLLCVRPCVNSNFISEAGTSAGGTIGERRFATSSSIRISGSTSSDLQEESELSSEERDALIEGIAKTPSRVCRRIPKFGARRRVVAASGSSAAKDYYPRTAGDRLFDLNEDPRCVSAATTTVAAAAAAASGSLARQQNVHVINENVHVINETDTYPDDLPSSSQKPTSAPTTLSLGRKLTSWTKEGKDLLVKSVSSANTLAPTTMTCIKSPRTMSEHLLGQLEVPVAPTTTVLGALRVKGGSLKEGDRSEKITDIPRQRWSSVRVKGGSTKSLLLENGGPQQSALKGGLKKEVLSLGADVLPEYKLQSPRIHKWTILHYSPFKAVWDWIILLLVMYTAIFTPYVAAFVLSDPDYNSRKNKKYSDDPIVIIDFIVDVTFIVDIIINFRTTFVNSNDEVVSHPGKIAVHYLKGWFIIDLVAAIPFDLLLVGSDTDETTTLIGLLKTARLLRLVRVARKIDRYSEYGAAVLLLLMATFALIAHWMACIWYAIGNAERPTLKSKVGWLDILANDTHQFYFHNNTGGPSIKSRYITALYFTFSSLTSVGFGNVAPNTDAEKIFTIIVMLIGSLMYASIFGNVSAIIQRLYSGTARYHTQMLRVREFIRFHQIPNPLRQRLEEYFQHAWTYTNGIDMNSVLKGFPECLQADICLHLNRNLLNNCRAFEGASPGCLRALSLKFKTTHAPPGDTLVHRGDVLTSLYFISRGSIEILKDDIVMAILGKDDIFGENPCIYPTVGKSSCNVRALTYCDLHKIHRDDLLDVLALYPEFSNHFSQNLEITFNMRDEEQAGVDPISARFPVSTPTDVDIDARRFAFRPPRYRRGPGGPGTNLIPTGRQDSLQDDQDDYDKGSGHGILEFSTDKAGQDVTPLNLEFDEPKQRSMLTHLKRSIPDLRQHKIHLQPLTSHDYLAKQSDFQSGPGRPVEEINARIDLLSRQVSSLEHSMAGDIRLILSLLQQTLNSSRESSSIEMMAGTAGAGARQSSRAPALVQRSASEPQPPTVPASNGNGKIQPSTSHGLFRYSSFNKRSEPEGEDPWSCVVSEERGAGAQRPRSGDSRKDPSNHRGGNGTESASGQQGRSEGRQQEGGGRGQQGTSGSRQQESSRQTSEDISWEFTINEAPIARLESLDELDQDHGS</sequence>
<evidence type="ECO:0000256" key="7">
    <source>
        <dbReference type="ARBA" id="ARBA00022882"/>
    </source>
</evidence>
<dbReference type="Pfam" id="PF00027">
    <property type="entry name" value="cNMP_binding"/>
    <property type="match status" value="1"/>
</dbReference>
<evidence type="ECO:0000313" key="17">
    <source>
        <dbReference type="Proteomes" id="UP000036403"/>
    </source>
</evidence>
<keyword evidence="11 14" id="KW-0472">Membrane</keyword>
<feature type="compositionally biased region" description="Basic and acidic residues" evidence="13">
    <location>
        <begin position="1363"/>
        <end position="1373"/>
    </location>
</feature>
<proteinExistence type="predicted"/>
<evidence type="ECO:0000313" key="16">
    <source>
        <dbReference type="EMBL" id="KMQ96980.1"/>
    </source>
</evidence>
<feature type="transmembrane region" description="Helical" evidence="14">
    <location>
        <begin position="779"/>
        <end position="803"/>
    </location>
</feature>
<evidence type="ECO:0000256" key="13">
    <source>
        <dbReference type="SAM" id="MobiDB-lite"/>
    </source>
</evidence>
<dbReference type="STRING" id="67767.A0A0J7NX39"/>
<dbReference type="FunFam" id="1.10.1200.260:FF:000001">
    <property type="entry name" value="Potassium voltage-gated channel subfamily H member 7"/>
    <property type="match status" value="1"/>
</dbReference>
<keyword evidence="2" id="KW-0813">Transport</keyword>
<dbReference type="PRINTS" id="PR01470">
    <property type="entry name" value="ERGCHANNEL"/>
</dbReference>
<feature type="compositionally biased region" description="Gly residues" evidence="13">
    <location>
        <begin position="1395"/>
        <end position="1404"/>
    </location>
</feature>
<feature type="compositionally biased region" description="Basic and acidic residues" evidence="13">
    <location>
        <begin position="209"/>
        <end position="220"/>
    </location>
</feature>
<dbReference type="Proteomes" id="UP000036403">
    <property type="component" value="Unassembled WGS sequence"/>
</dbReference>
<dbReference type="InterPro" id="IPR003967">
    <property type="entry name" value="K_chnl_volt-dep_ERG"/>
</dbReference>
<dbReference type="GO" id="GO:0005242">
    <property type="term" value="F:inward rectifier potassium channel activity"/>
    <property type="evidence" value="ECO:0007669"/>
    <property type="project" value="TreeGrafter"/>
</dbReference>
<feature type="transmembrane region" description="Helical" evidence="14">
    <location>
        <begin position="871"/>
        <end position="895"/>
    </location>
</feature>
<dbReference type="PANTHER" id="PTHR10217:SF548">
    <property type="entry name" value="GH12235P"/>
    <property type="match status" value="1"/>
</dbReference>
<feature type="compositionally biased region" description="Basic residues" evidence="13">
    <location>
        <begin position="224"/>
        <end position="234"/>
    </location>
</feature>
<feature type="compositionally biased region" description="Polar residues" evidence="13">
    <location>
        <begin position="1313"/>
        <end position="1327"/>
    </location>
</feature>
<feature type="transmembrane region" description="Helical" evidence="14">
    <location>
        <begin position="639"/>
        <end position="663"/>
    </location>
</feature>